<dbReference type="EMBL" id="MDYP01000004">
    <property type="protein sequence ID" value="OQE10441.1"/>
    <property type="molecule type" value="Genomic_DNA"/>
</dbReference>
<keyword evidence="2" id="KW-1185">Reference proteome</keyword>
<reference evidence="2" key="1">
    <citation type="journal article" date="2017" name="Nat. Microbiol.">
        <title>Global analysis of biosynthetic gene clusters reveals vast potential of secondary metabolite production in Penicillium species.</title>
        <authorList>
            <person name="Nielsen J.C."/>
            <person name="Grijseels S."/>
            <person name="Prigent S."/>
            <person name="Ji B."/>
            <person name="Dainat J."/>
            <person name="Nielsen K.F."/>
            <person name="Frisvad J.C."/>
            <person name="Workman M."/>
            <person name="Nielsen J."/>
        </authorList>
    </citation>
    <scope>NUCLEOTIDE SEQUENCE [LARGE SCALE GENOMIC DNA]</scope>
    <source>
        <strain evidence="2">IBT 29486</strain>
    </source>
</reference>
<comment type="caution">
    <text evidence="1">The sequence shown here is derived from an EMBL/GenBank/DDBJ whole genome shotgun (WGS) entry which is preliminary data.</text>
</comment>
<evidence type="ECO:0000313" key="1">
    <source>
        <dbReference type="EMBL" id="OQE10441.1"/>
    </source>
</evidence>
<protein>
    <submittedName>
        <fullName evidence="1">Uncharacterized protein</fullName>
    </submittedName>
</protein>
<dbReference type="AlphaFoldDB" id="A0A1V6S8T7"/>
<evidence type="ECO:0000313" key="2">
    <source>
        <dbReference type="Proteomes" id="UP000191518"/>
    </source>
</evidence>
<organism evidence="1 2">
    <name type="scientific">Penicillium vulpinum</name>
    <dbReference type="NCBI Taxonomy" id="29845"/>
    <lineage>
        <taxon>Eukaryota</taxon>
        <taxon>Fungi</taxon>
        <taxon>Dikarya</taxon>
        <taxon>Ascomycota</taxon>
        <taxon>Pezizomycotina</taxon>
        <taxon>Eurotiomycetes</taxon>
        <taxon>Eurotiomycetidae</taxon>
        <taxon>Eurotiales</taxon>
        <taxon>Aspergillaceae</taxon>
        <taxon>Penicillium</taxon>
    </lineage>
</organism>
<name>A0A1V6S8T7_9EURO</name>
<dbReference type="OrthoDB" id="4323953at2759"/>
<accession>A0A1V6S8T7</accession>
<sequence>MQLSSISSWEVKKIYSLPLVPNLTLGISPPEIIETNPSYVSKDALVITLHREKDDSPRPLIFKWQSAAEFFNPSTLGLFRIISSGKNSESDVQEKQEIQLPVQDNWTEPQPFIVGQSAGGHVIELGPDRSMSFKHNFPNSWRQVLVVGETYELFWKGAKPLVLWDWGSVDGYMGKRLEVKEETERIHVRYGSSGGTEDNSDEPAMLMRFTAVEKYQNLEPVITSLDIDPDPTPQGALGAPILSVSLEFEDSSGELKLENQDPMMDFRVTVTYHGVGTDDPASARPITFHYNIFDGETYYALYRCRYDEYEVWESCGKRSVCYGFVDELDVEVNVADNEKFVSLRPGESWTTTDCVDNTLWKFPEDLHLGDMFRFVFKGATIDWWDWGSKDQAHTQTVVTVPSFPMSSVVNPADNDGRPEIVVPASNQLEFVLVD</sequence>
<proteinExistence type="predicted"/>
<gene>
    <name evidence="1" type="ORF">PENVUL_c004G05333</name>
</gene>
<dbReference type="Proteomes" id="UP000191518">
    <property type="component" value="Unassembled WGS sequence"/>
</dbReference>